<dbReference type="RefSeq" id="WP_085476033.1">
    <property type="nucleotide sequence ID" value="NZ_FXBM01000001.1"/>
</dbReference>
<organism evidence="1 2">
    <name type="scientific">Rathayibacter oskolensis</name>
    <dbReference type="NCBI Taxonomy" id="1891671"/>
    <lineage>
        <taxon>Bacteria</taxon>
        <taxon>Bacillati</taxon>
        <taxon>Actinomycetota</taxon>
        <taxon>Actinomycetes</taxon>
        <taxon>Micrococcales</taxon>
        <taxon>Microbacteriaceae</taxon>
        <taxon>Rathayibacter</taxon>
    </lineage>
</organism>
<evidence type="ECO:0000313" key="2">
    <source>
        <dbReference type="Proteomes" id="UP000193711"/>
    </source>
</evidence>
<dbReference type="OrthoDB" id="5119511at2"/>
<accession>A0A1X7NP14</accession>
<gene>
    <name evidence="1" type="ORF">SAMN06295885_1693</name>
</gene>
<reference evidence="2" key="1">
    <citation type="submission" date="2017-04" db="EMBL/GenBank/DDBJ databases">
        <authorList>
            <person name="Varghese N."/>
            <person name="Submissions S."/>
        </authorList>
    </citation>
    <scope>NUCLEOTIDE SEQUENCE [LARGE SCALE GENOMIC DNA]</scope>
    <source>
        <strain evidence="2">VKM Ac-2121</strain>
    </source>
</reference>
<evidence type="ECO:0000313" key="1">
    <source>
        <dbReference type="EMBL" id="SMH39727.1"/>
    </source>
</evidence>
<protein>
    <submittedName>
        <fullName evidence="1">Uncharacterized protein</fullName>
    </submittedName>
</protein>
<keyword evidence="2" id="KW-1185">Reference proteome</keyword>
<name>A0A1X7NP14_9MICO</name>
<proteinExistence type="predicted"/>
<dbReference type="EMBL" id="FXBM01000001">
    <property type="protein sequence ID" value="SMH39727.1"/>
    <property type="molecule type" value="Genomic_DNA"/>
</dbReference>
<dbReference type="Proteomes" id="UP000193711">
    <property type="component" value="Unassembled WGS sequence"/>
</dbReference>
<sequence length="112" mass="12326">MRRIHYAEESIVTGDDIAFAVIEYARMLAMTSTADTVEVPTLHDEAVRRVRMLLGPASQMLVSEEHTPAVEIVDETLVADLRSRANRLNGPSPVYTADDVSVPLALVDGELY</sequence>
<dbReference type="AlphaFoldDB" id="A0A1X7NP14"/>